<evidence type="ECO:0000259" key="8">
    <source>
        <dbReference type="Pfam" id="PF05140"/>
    </source>
</evidence>
<reference evidence="9" key="1">
    <citation type="journal article" date="2021" name="bioRxiv">
        <title>Whole Genome Assembly and Annotation of Northern Wild Rice, Zizania palustris L., Supports a Whole Genome Duplication in the Zizania Genus.</title>
        <authorList>
            <person name="Haas M."/>
            <person name="Kono T."/>
            <person name="Macchietto M."/>
            <person name="Millas R."/>
            <person name="McGilp L."/>
            <person name="Shao M."/>
            <person name="Duquette J."/>
            <person name="Hirsch C.N."/>
            <person name="Kimball J."/>
        </authorList>
    </citation>
    <scope>NUCLEOTIDE SEQUENCE</scope>
    <source>
        <tissue evidence="9">Fresh leaf tissue</tissue>
    </source>
</reference>
<reference evidence="9" key="2">
    <citation type="submission" date="2021-02" db="EMBL/GenBank/DDBJ databases">
        <authorList>
            <person name="Kimball J.A."/>
            <person name="Haas M.W."/>
            <person name="Macchietto M."/>
            <person name="Kono T."/>
            <person name="Duquette J."/>
            <person name="Shao M."/>
        </authorList>
    </citation>
    <scope>NUCLEOTIDE SEQUENCE</scope>
    <source>
        <tissue evidence="9">Fresh leaf tissue</tissue>
    </source>
</reference>
<feature type="region of interest" description="Disordered" evidence="6">
    <location>
        <begin position="67"/>
        <end position="87"/>
    </location>
</feature>
<feature type="transmembrane region" description="Helical" evidence="7">
    <location>
        <begin position="171"/>
        <end position="190"/>
    </location>
</feature>
<keyword evidence="2 7" id="KW-0812">Transmembrane</keyword>
<evidence type="ECO:0000256" key="4">
    <source>
        <dbReference type="ARBA" id="ARBA00022989"/>
    </source>
</evidence>
<evidence type="ECO:0000256" key="6">
    <source>
        <dbReference type="SAM" id="MobiDB-lite"/>
    </source>
</evidence>
<evidence type="ECO:0000313" key="10">
    <source>
        <dbReference type="Proteomes" id="UP000729402"/>
    </source>
</evidence>
<gene>
    <name evidence="9" type="ORF">GUJ93_ZPchr0003g16590</name>
</gene>
<protein>
    <recommendedName>
        <fullName evidence="8">ResB-like domain-containing protein</fullName>
    </recommendedName>
</protein>
<dbReference type="Pfam" id="PF05140">
    <property type="entry name" value="ResB"/>
    <property type="match status" value="1"/>
</dbReference>
<dbReference type="AlphaFoldDB" id="A0A8J5S6A6"/>
<evidence type="ECO:0000313" key="9">
    <source>
        <dbReference type="EMBL" id="KAG8061139.1"/>
    </source>
</evidence>
<keyword evidence="3" id="KW-0201">Cytochrome c-type biogenesis</keyword>
<keyword evidence="5 7" id="KW-0472">Membrane</keyword>
<dbReference type="InterPro" id="IPR023494">
    <property type="entry name" value="Cyt_c_bgen_Ccs1/CcsB/ResB"/>
</dbReference>
<keyword evidence="4 7" id="KW-1133">Transmembrane helix</keyword>
<dbReference type="PANTHER" id="PTHR31566:SF0">
    <property type="entry name" value="CYTOCHROME C BIOGENESIS PROTEIN CCS1, CHLOROPLASTIC"/>
    <property type="match status" value="1"/>
</dbReference>
<dbReference type="GO" id="GO:0017004">
    <property type="term" value="P:cytochrome complex assembly"/>
    <property type="evidence" value="ECO:0007669"/>
    <property type="project" value="UniProtKB-KW"/>
</dbReference>
<comment type="subcellular location">
    <subcellularLocation>
        <location evidence="1">Membrane</location>
        <topology evidence="1">Multi-pass membrane protein</topology>
    </subcellularLocation>
</comment>
<dbReference type="InterPro" id="IPR007816">
    <property type="entry name" value="ResB-like_domain"/>
</dbReference>
<organism evidence="9 10">
    <name type="scientific">Zizania palustris</name>
    <name type="common">Northern wild rice</name>
    <dbReference type="NCBI Taxonomy" id="103762"/>
    <lineage>
        <taxon>Eukaryota</taxon>
        <taxon>Viridiplantae</taxon>
        <taxon>Streptophyta</taxon>
        <taxon>Embryophyta</taxon>
        <taxon>Tracheophyta</taxon>
        <taxon>Spermatophyta</taxon>
        <taxon>Magnoliopsida</taxon>
        <taxon>Liliopsida</taxon>
        <taxon>Poales</taxon>
        <taxon>Poaceae</taxon>
        <taxon>BOP clade</taxon>
        <taxon>Oryzoideae</taxon>
        <taxon>Oryzeae</taxon>
        <taxon>Zizaniinae</taxon>
        <taxon>Zizania</taxon>
    </lineage>
</organism>
<evidence type="ECO:0000256" key="5">
    <source>
        <dbReference type="ARBA" id="ARBA00023136"/>
    </source>
</evidence>
<evidence type="ECO:0000256" key="2">
    <source>
        <dbReference type="ARBA" id="ARBA00022692"/>
    </source>
</evidence>
<keyword evidence="10" id="KW-1185">Reference proteome</keyword>
<evidence type="ECO:0000256" key="7">
    <source>
        <dbReference type="SAM" id="Phobius"/>
    </source>
</evidence>
<accession>A0A8J5S6A6</accession>
<dbReference type="GO" id="GO:0016020">
    <property type="term" value="C:membrane"/>
    <property type="evidence" value="ECO:0007669"/>
    <property type="project" value="UniProtKB-SubCell"/>
</dbReference>
<sequence length="200" mass="21962">MPSPTWYILLNPGKPYHHQLPLLLPSPRLLPAPRRRVVHVSCDVQGRGGGGGPRREPKKQVVFFDAAPPVSQQGGGGSEDERKVAKKKDNAALGPLRRATKKTLSLLSNLPLAISEMFAIAALMALGTVIDQGEAPSYYFEKFPEDNPVFGFITWRWILTPGFDHMFSSPVFLGLLALLATSLMACTYTTQIPIVKVARR</sequence>
<feature type="transmembrane region" description="Helical" evidence="7">
    <location>
        <begin position="106"/>
        <end position="130"/>
    </location>
</feature>
<name>A0A8J5S6A6_ZIZPA</name>
<evidence type="ECO:0000256" key="3">
    <source>
        <dbReference type="ARBA" id="ARBA00022748"/>
    </source>
</evidence>
<dbReference type="EMBL" id="JAAALK010000286">
    <property type="protein sequence ID" value="KAG8061139.1"/>
    <property type="molecule type" value="Genomic_DNA"/>
</dbReference>
<proteinExistence type="predicted"/>
<dbReference type="PANTHER" id="PTHR31566">
    <property type="entry name" value="CYTOCHROME C BIOGENESIS PROTEIN CCS1, CHLOROPLASTIC"/>
    <property type="match status" value="1"/>
</dbReference>
<comment type="caution">
    <text evidence="9">The sequence shown here is derived from an EMBL/GenBank/DDBJ whole genome shotgun (WGS) entry which is preliminary data.</text>
</comment>
<feature type="domain" description="ResB-like" evidence="8">
    <location>
        <begin position="112"/>
        <end position="199"/>
    </location>
</feature>
<dbReference type="Proteomes" id="UP000729402">
    <property type="component" value="Unassembled WGS sequence"/>
</dbReference>
<evidence type="ECO:0000256" key="1">
    <source>
        <dbReference type="ARBA" id="ARBA00004141"/>
    </source>
</evidence>
<dbReference type="OrthoDB" id="1690945at2759"/>